<dbReference type="Proteomes" id="UP001314229">
    <property type="component" value="Unassembled WGS sequence"/>
</dbReference>
<evidence type="ECO:0000313" key="1">
    <source>
        <dbReference type="EMBL" id="CAK6959519.1"/>
    </source>
</evidence>
<gene>
    <name evidence="1" type="ORF">FSCOSCO3_A023225</name>
</gene>
<name>A0AAV1NL22_SCOSC</name>
<evidence type="ECO:0000313" key="2">
    <source>
        <dbReference type="Proteomes" id="UP001314229"/>
    </source>
</evidence>
<dbReference type="EMBL" id="CAWUFR010000039">
    <property type="protein sequence ID" value="CAK6959519.1"/>
    <property type="molecule type" value="Genomic_DNA"/>
</dbReference>
<comment type="caution">
    <text evidence="1">The sequence shown here is derived from an EMBL/GenBank/DDBJ whole genome shotgun (WGS) entry which is preliminary data.</text>
</comment>
<protein>
    <submittedName>
        <fullName evidence="1">Uncharacterized protein</fullName>
    </submittedName>
</protein>
<keyword evidence="2" id="KW-1185">Reference proteome</keyword>
<organism evidence="1 2">
    <name type="scientific">Scomber scombrus</name>
    <name type="common">Atlantic mackerel</name>
    <name type="synonym">Scomber vernalis</name>
    <dbReference type="NCBI Taxonomy" id="13677"/>
    <lineage>
        <taxon>Eukaryota</taxon>
        <taxon>Metazoa</taxon>
        <taxon>Chordata</taxon>
        <taxon>Craniata</taxon>
        <taxon>Vertebrata</taxon>
        <taxon>Euteleostomi</taxon>
        <taxon>Actinopterygii</taxon>
        <taxon>Neopterygii</taxon>
        <taxon>Teleostei</taxon>
        <taxon>Neoteleostei</taxon>
        <taxon>Acanthomorphata</taxon>
        <taxon>Pelagiaria</taxon>
        <taxon>Scombriformes</taxon>
        <taxon>Scombridae</taxon>
        <taxon>Scomber</taxon>
    </lineage>
</organism>
<accession>A0AAV1NL22</accession>
<sequence length="241" mass="26340">MKGLDASYNSDIASDSNSSIACLVVAVDSVIQEQLLRRRGPDRITEQGALSPKKDYKSLILKLKSGRSVGLLRPWCDTACPIRYTNTGTRLFPCGLTASICTHHYNEGPSVKALAFLISGILSGKIVASGQQQKMKNVIFVENAPHYSASTDKPAKYDAAVSQHLTDVSPFEAAKPGTGTKWSPFSLQWSPSRLCRGKCKKGRWKPGVDERNDSQGAALCRYEEYSIDPSSCAELHRSCRP</sequence>
<proteinExistence type="predicted"/>
<dbReference type="AlphaFoldDB" id="A0AAV1NL22"/>
<reference evidence="1 2" key="1">
    <citation type="submission" date="2024-01" db="EMBL/GenBank/DDBJ databases">
        <authorList>
            <person name="Alioto T."/>
            <person name="Alioto T."/>
            <person name="Gomez Garrido J."/>
        </authorList>
    </citation>
    <scope>NUCLEOTIDE SEQUENCE [LARGE SCALE GENOMIC DNA]</scope>
</reference>